<feature type="compositionally biased region" description="Acidic residues" evidence="7">
    <location>
        <begin position="25"/>
        <end position="59"/>
    </location>
</feature>
<dbReference type="Proteomes" id="UP000826271">
    <property type="component" value="Unassembled WGS sequence"/>
</dbReference>
<name>A0AAV6X590_9LAMI</name>
<dbReference type="InterPro" id="IPR001841">
    <property type="entry name" value="Znf_RING"/>
</dbReference>
<dbReference type="SUPFAM" id="SSF50978">
    <property type="entry name" value="WD40 repeat-like"/>
    <property type="match status" value="1"/>
</dbReference>
<gene>
    <name evidence="9" type="ORF">BUALT_Bualt09G0081400</name>
</gene>
<feature type="domain" description="RING-type" evidence="8">
    <location>
        <begin position="153"/>
        <end position="198"/>
    </location>
</feature>
<evidence type="ECO:0000259" key="8">
    <source>
        <dbReference type="PROSITE" id="PS50089"/>
    </source>
</evidence>
<comment type="subcellular location">
    <subcellularLocation>
        <location evidence="4">Nucleus</location>
        <location evidence="4">Nuclear body</location>
    </subcellularLocation>
</comment>
<dbReference type="GO" id="GO:0016604">
    <property type="term" value="C:nuclear body"/>
    <property type="evidence" value="ECO:0007669"/>
    <property type="project" value="UniProtKB-SubCell"/>
</dbReference>
<evidence type="ECO:0000256" key="7">
    <source>
        <dbReference type="SAM" id="MobiDB-lite"/>
    </source>
</evidence>
<feature type="coiled-coil region" evidence="6">
    <location>
        <begin position="226"/>
        <end position="281"/>
    </location>
</feature>
<dbReference type="PROSITE" id="PS50089">
    <property type="entry name" value="ZF_RING_2"/>
    <property type="match status" value="1"/>
</dbReference>
<keyword evidence="10" id="KW-1185">Reference proteome</keyword>
<feature type="region of interest" description="Disordered" evidence="7">
    <location>
        <begin position="81"/>
        <end position="141"/>
    </location>
</feature>
<feature type="compositionally biased region" description="Polar residues" evidence="7">
    <location>
        <begin position="81"/>
        <end position="94"/>
    </location>
</feature>
<dbReference type="EMBL" id="WHWC01000009">
    <property type="protein sequence ID" value="KAG8376610.1"/>
    <property type="molecule type" value="Genomic_DNA"/>
</dbReference>
<dbReference type="InterPro" id="IPR056527">
    <property type="entry name" value="WD40_RFWD3"/>
</dbReference>
<dbReference type="EC" id="2.3.2.27" evidence="2"/>
<feature type="compositionally biased region" description="Basic and acidic residues" evidence="7">
    <location>
        <begin position="108"/>
        <end position="124"/>
    </location>
</feature>
<evidence type="ECO:0000256" key="6">
    <source>
        <dbReference type="SAM" id="Coils"/>
    </source>
</evidence>
<dbReference type="PROSITE" id="PS00018">
    <property type="entry name" value="EF_HAND_1"/>
    <property type="match status" value="1"/>
</dbReference>
<dbReference type="Gene3D" id="3.30.40.10">
    <property type="entry name" value="Zinc/RING finger domain, C3HC4 (zinc finger)"/>
    <property type="match status" value="1"/>
</dbReference>
<evidence type="ECO:0000256" key="4">
    <source>
        <dbReference type="ARBA" id="ARBA00034306"/>
    </source>
</evidence>
<evidence type="ECO:0000256" key="3">
    <source>
        <dbReference type="ARBA" id="ARBA00022574"/>
    </source>
</evidence>
<keyword evidence="6" id="KW-0175">Coiled coil</keyword>
<comment type="caution">
    <text evidence="9">The sequence shown here is derived from an EMBL/GenBank/DDBJ whole genome shotgun (WGS) entry which is preliminary data.</text>
</comment>
<dbReference type="GO" id="GO:0036297">
    <property type="term" value="P:interstrand cross-link repair"/>
    <property type="evidence" value="ECO:0007669"/>
    <property type="project" value="InterPro"/>
</dbReference>
<keyword evidence="5" id="KW-0862">Zinc</keyword>
<dbReference type="Pfam" id="PF23419">
    <property type="entry name" value="WD40_RFWD3"/>
    <property type="match status" value="1"/>
</dbReference>
<dbReference type="InterPro" id="IPR015943">
    <property type="entry name" value="WD40/YVTN_repeat-like_dom_sf"/>
</dbReference>
<evidence type="ECO:0000313" key="9">
    <source>
        <dbReference type="EMBL" id="KAG8376610.1"/>
    </source>
</evidence>
<evidence type="ECO:0000256" key="5">
    <source>
        <dbReference type="PROSITE-ProRule" id="PRU00175"/>
    </source>
</evidence>
<accession>A0AAV6X590</accession>
<dbReference type="Pfam" id="PF13639">
    <property type="entry name" value="zf-RING_2"/>
    <property type="match status" value="1"/>
</dbReference>
<evidence type="ECO:0000313" key="10">
    <source>
        <dbReference type="Proteomes" id="UP000826271"/>
    </source>
</evidence>
<reference evidence="9" key="1">
    <citation type="submission" date="2019-10" db="EMBL/GenBank/DDBJ databases">
        <authorList>
            <person name="Zhang R."/>
            <person name="Pan Y."/>
            <person name="Wang J."/>
            <person name="Ma R."/>
            <person name="Yu S."/>
        </authorList>
    </citation>
    <scope>NUCLEOTIDE SEQUENCE</scope>
    <source>
        <strain evidence="9">LA-IB0</strain>
        <tissue evidence="9">Leaf</tissue>
    </source>
</reference>
<evidence type="ECO:0000256" key="2">
    <source>
        <dbReference type="ARBA" id="ARBA00012483"/>
    </source>
</evidence>
<dbReference type="SMART" id="SM00184">
    <property type="entry name" value="RING"/>
    <property type="match status" value="1"/>
</dbReference>
<organism evidence="9 10">
    <name type="scientific">Buddleja alternifolia</name>
    <dbReference type="NCBI Taxonomy" id="168488"/>
    <lineage>
        <taxon>Eukaryota</taxon>
        <taxon>Viridiplantae</taxon>
        <taxon>Streptophyta</taxon>
        <taxon>Embryophyta</taxon>
        <taxon>Tracheophyta</taxon>
        <taxon>Spermatophyta</taxon>
        <taxon>Magnoliopsida</taxon>
        <taxon>eudicotyledons</taxon>
        <taxon>Gunneridae</taxon>
        <taxon>Pentapetalae</taxon>
        <taxon>asterids</taxon>
        <taxon>lamiids</taxon>
        <taxon>Lamiales</taxon>
        <taxon>Scrophulariaceae</taxon>
        <taxon>Buddlejeae</taxon>
        <taxon>Buddleja</taxon>
    </lineage>
</organism>
<dbReference type="InterPro" id="IPR036322">
    <property type="entry name" value="WD40_repeat_dom_sf"/>
</dbReference>
<dbReference type="PANTHER" id="PTHR16047">
    <property type="entry name" value="RFWD3 PROTEIN"/>
    <property type="match status" value="1"/>
</dbReference>
<dbReference type="GO" id="GO:0008270">
    <property type="term" value="F:zinc ion binding"/>
    <property type="evidence" value="ECO:0007669"/>
    <property type="project" value="UniProtKB-KW"/>
</dbReference>
<dbReference type="SUPFAM" id="SSF57850">
    <property type="entry name" value="RING/U-box"/>
    <property type="match status" value="1"/>
</dbReference>
<sequence>MDREYRLYVTAFLEEQGIEPPPGFFEDEEEDEDEDEDEESEQDSEEEEEEDDEENDDVAEVGGPSGTITLRQVLYGNQGNDVNSVGTTTSSQEIVNVEDEDADNVAVDGERGKGCQIRNIDETKGGGTSSSKGDEDKDNEGELNRGEIDGLFCPICFEAWSSGGDHHICCLPCGHIYGLSCIKKWLRRRDSSKCPQCKKKCGLKDIRLLYATRIVAVDGELQKVTVRSLEAKCTSLEKKNADLSLKEVEWKKRETDMSKQMRYLKERTNDLENLLEEMERRASASASSWNCQGESALGLDANPKSHMRGCYDKFVMQKDLQVDGARLFDIDSSSKIFVIARRLPGLGGMHVLTKQSPLLAWHITISTKDNVGVCQMSLFSNHEKEDIRLPENTKAVKDLCVSPHSGLVLLASLGKKLSVLSTESNNTILAYDLPAAAWSCSWDICSSHYVYAGLQNGTVLQFDMRYTMRHVESLTGLTGNPIHTIQSLSPDSSLNAGVRSVLTASSLGICQWNFGRGEERPYLIPDSDKQGVCISLASCPRSDDIVASYRPKIEISSDLEITQPTLTASVHAIQGTHVLYKKMGLTYQKITATCANVSDIRLPKSAIIDGVSGNPMFASGDEMTHDLVLQDIPSLMVVQHLKPRQCPIRDVKYTRLLNSGLLSCLSGDSLQLFKAELL</sequence>
<dbReference type="PANTHER" id="PTHR16047:SF13">
    <property type="entry name" value="E3 UBIQUITIN-PROTEIN LIGASE RFWD3"/>
    <property type="match status" value="1"/>
</dbReference>
<dbReference type="AlphaFoldDB" id="A0AAV6X590"/>
<keyword evidence="3" id="KW-0853">WD repeat</keyword>
<dbReference type="InterPro" id="IPR013083">
    <property type="entry name" value="Znf_RING/FYVE/PHD"/>
</dbReference>
<dbReference type="GO" id="GO:0061630">
    <property type="term" value="F:ubiquitin protein ligase activity"/>
    <property type="evidence" value="ECO:0007669"/>
    <property type="project" value="UniProtKB-EC"/>
</dbReference>
<feature type="region of interest" description="Disordered" evidence="7">
    <location>
        <begin position="12"/>
        <end position="67"/>
    </location>
</feature>
<keyword evidence="5" id="KW-0863">Zinc-finger</keyword>
<dbReference type="InterPro" id="IPR018247">
    <property type="entry name" value="EF_Hand_1_Ca_BS"/>
</dbReference>
<dbReference type="Gene3D" id="2.130.10.10">
    <property type="entry name" value="YVTN repeat-like/Quinoprotein amine dehydrogenase"/>
    <property type="match status" value="1"/>
</dbReference>
<protein>
    <recommendedName>
        <fullName evidence="2">RING-type E3 ubiquitin transferase</fullName>
        <ecNumber evidence="2">2.3.2.27</ecNumber>
    </recommendedName>
</protein>
<dbReference type="CDD" id="cd16450">
    <property type="entry name" value="mRING-C3HGC3_RFWD3"/>
    <property type="match status" value="1"/>
</dbReference>
<feature type="compositionally biased region" description="Basic and acidic residues" evidence="7">
    <location>
        <begin position="132"/>
        <end position="141"/>
    </location>
</feature>
<evidence type="ECO:0000256" key="1">
    <source>
        <dbReference type="ARBA" id="ARBA00000900"/>
    </source>
</evidence>
<comment type="catalytic activity">
    <reaction evidence="1">
        <text>S-ubiquitinyl-[E2 ubiquitin-conjugating enzyme]-L-cysteine + [acceptor protein]-L-lysine = [E2 ubiquitin-conjugating enzyme]-L-cysteine + N(6)-ubiquitinyl-[acceptor protein]-L-lysine.</text>
        <dbReference type="EC" id="2.3.2.27"/>
    </reaction>
</comment>
<keyword evidence="5" id="KW-0479">Metal-binding</keyword>
<dbReference type="InterPro" id="IPR037381">
    <property type="entry name" value="RFWD3"/>
</dbReference>
<proteinExistence type="predicted"/>
<dbReference type="GO" id="GO:0016567">
    <property type="term" value="P:protein ubiquitination"/>
    <property type="evidence" value="ECO:0007669"/>
    <property type="project" value="InterPro"/>
</dbReference>